<comment type="caution">
    <text evidence="2">The sequence shown here is derived from an EMBL/GenBank/DDBJ whole genome shotgun (WGS) entry which is preliminary data.</text>
</comment>
<keyword evidence="3" id="KW-1185">Reference proteome</keyword>
<sequence length="123" mass="14005">MNFKTLFKGMLTIFSFLLIQNNLIAQDFYLALGTNISRIDYSPENNGVTSTENKYQLGLQTGVAVEIKINEYISFFPQAYVSLKRKKTKTTVNIENLISSDIEGRERNLSLDIPLDMKINVMS</sequence>
<dbReference type="Pfam" id="PF13568">
    <property type="entry name" value="OMP_b-brl_2"/>
    <property type="match status" value="1"/>
</dbReference>
<name>A0A7X9RZF2_9BACT</name>
<dbReference type="AlphaFoldDB" id="A0A7X9RZF2"/>
<gene>
    <name evidence="2" type="ORF">HHU12_26450</name>
</gene>
<evidence type="ECO:0000313" key="3">
    <source>
        <dbReference type="Proteomes" id="UP000576082"/>
    </source>
</evidence>
<evidence type="ECO:0000313" key="2">
    <source>
        <dbReference type="EMBL" id="NME71536.1"/>
    </source>
</evidence>
<accession>A0A7X9RZF2</accession>
<dbReference type="RefSeq" id="WP_169659750.1">
    <property type="nucleotide sequence ID" value="NZ_JABANE010000103.1"/>
</dbReference>
<dbReference type="InterPro" id="IPR025665">
    <property type="entry name" value="Beta-barrel_OMP_2"/>
</dbReference>
<evidence type="ECO:0000259" key="1">
    <source>
        <dbReference type="Pfam" id="PF13568"/>
    </source>
</evidence>
<reference evidence="2 3" key="1">
    <citation type="submission" date="2020-04" db="EMBL/GenBank/DDBJ databases">
        <title>Flammeovirga sp. SR4, a novel species isolated from seawater.</title>
        <authorList>
            <person name="Wang X."/>
        </authorList>
    </citation>
    <scope>NUCLEOTIDE SEQUENCE [LARGE SCALE GENOMIC DNA]</scope>
    <source>
        <strain evidence="2 3">ATCC 23126</strain>
    </source>
</reference>
<organism evidence="2 3">
    <name type="scientific">Flammeovirga aprica JL-4</name>
    <dbReference type="NCBI Taxonomy" id="694437"/>
    <lineage>
        <taxon>Bacteria</taxon>
        <taxon>Pseudomonadati</taxon>
        <taxon>Bacteroidota</taxon>
        <taxon>Cytophagia</taxon>
        <taxon>Cytophagales</taxon>
        <taxon>Flammeovirgaceae</taxon>
        <taxon>Flammeovirga</taxon>
    </lineage>
</organism>
<proteinExistence type="predicted"/>
<feature type="domain" description="Outer membrane protein beta-barrel" evidence="1">
    <location>
        <begin position="29"/>
        <end position="120"/>
    </location>
</feature>
<dbReference type="EMBL" id="JABANE010000103">
    <property type="protein sequence ID" value="NME71536.1"/>
    <property type="molecule type" value="Genomic_DNA"/>
</dbReference>
<dbReference type="Proteomes" id="UP000576082">
    <property type="component" value="Unassembled WGS sequence"/>
</dbReference>
<protein>
    <submittedName>
        <fullName evidence="2">Outer membrane beta-barrel protein</fullName>
    </submittedName>
</protein>